<feature type="compositionally biased region" description="Polar residues" evidence="3">
    <location>
        <begin position="475"/>
        <end position="493"/>
    </location>
</feature>
<feature type="compositionally biased region" description="Polar residues" evidence="3">
    <location>
        <begin position="331"/>
        <end position="346"/>
    </location>
</feature>
<dbReference type="GO" id="GO:0016829">
    <property type="term" value="F:lyase activity"/>
    <property type="evidence" value="ECO:0007669"/>
    <property type="project" value="UniProtKB-KW"/>
</dbReference>
<dbReference type="InterPro" id="IPR014718">
    <property type="entry name" value="GH-type_carb-bd"/>
</dbReference>
<dbReference type="Proteomes" id="UP001272325">
    <property type="component" value="Unassembled WGS sequence"/>
</dbReference>
<name>A0ABU4IFS1_9VIBR</name>
<dbReference type="PROSITE" id="PS51257">
    <property type="entry name" value="PROKAR_LIPOPROTEIN"/>
    <property type="match status" value="1"/>
</dbReference>
<feature type="compositionally biased region" description="Polar residues" evidence="3">
    <location>
        <begin position="415"/>
        <end position="433"/>
    </location>
</feature>
<dbReference type="Pfam" id="PF02884">
    <property type="entry name" value="Lyase_8_C"/>
    <property type="match status" value="1"/>
</dbReference>
<organism evidence="6 7">
    <name type="scientific">Vibrio plantisponsor</name>
    <dbReference type="NCBI Taxonomy" id="664643"/>
    <lineage>
        <taxon>Bacteria</taxon>
        <taxon>Pseudomonadati</taxon>
        <taxon>Pseudomonadota</taxon>
        <taxon>Gammaproteobacteria</taxon>
        <taxon>Vibrionales</taxon>
        <taxon>Vibrionaceae</taxon>
        <taxon>Vibrio</taxon>
    </lineage>
</organism>
<feature type="compositionally biased region" description="Polar residues" evidence="3">
    <location>
        <begin position="249"/>
        <end position="261"/>
    </location>
</feature>
<evidence type="ECO:0000259" key="5">
    <source>
        <dbReference type="Pfam" id="PF02884"/>
    </source>
</evidence>
<dbReference type="Gene3D" id="1.50.10.100">
    <property type="entry name" value="Chondroitin AC/alginate lyase"/>
    <property type="match status" value="1"/>
</dbReference>
<dbReference type="InterPro" id="IPR011013">
    <property type="entry name" value="Gal_mutarotase_sf_dom"/>
</dbReference>
<feature type="compositionally biased region" description="Low complexity" evidence="3">
    <location>
        <begin position="262"/>
        <end position="280"/>
    </location>
</feature>
<feature type="compositionally biased region" description="Polar residues" evidence="3">
    <location>
        <begin position="595"/>
        <end position="613"/>
    </location>
</feature>
<dbReference type="SUPFAM" id="SSF74650">
    <property type="entry name" value="Galactose mutarotase-like"/>
    <property type="match status" value="1"/>
</dbReference>
<accession>A0ABU4IFS1</accession>
<feature type="compositionally biased region" description="Polar residues" evidence="3">
    <location>
        <begin position="698"/>
        <end position="708"/>
    </location>
</feature>
<dbReference type="EMBL" id="JAWRCN010000001">
    <property type="protein sequence ID" value="MDW6017407.1"/>
    <property type="molecule type" value="Genomic_DNA"/>
</dbReference>
<reference evidence="6 7" key="1">
    <citation type="submission" date="2023-11" db="EMBL/GenBank/DDBJ databases">
        <title>Plant-associative lifestyle of Vibrio porteresiae and its evolutionary dynamics.</title>
        <authorList>
            <person name="Rameshkumar N."/>
            <person name="Kirti K."/>
        </authorList>
    </citation>
    <scope>NUCLEOTIDE SEQUENCE [LARGE SCALE GENOMIC DNA]</scope>
    <source>
        <strain evidence="6 7">MSSRF60</strain>
    </source>
</reference>
<dbReference type="PANTHER" id="PTHR38481:SF1">
    <property type="entry name" value="HYALURONATE LYASE"/>
    <property type="match status" value="1"/>
</dbReference>
<feature type="region of interest" description="Disordered" evidence="3">
    <location>
        <begin position="242"/>
        <end position="825"/>
    </location>
</feature>
<dbReference type="InterPro" id="IPR008929">
    <property type="entry name" value="Chondroitin_lyas"/>
</dbReference>
<proteinExistence type="inferred from homology"/>
<evidence type="ECO:0000256" key="1">
    <source>
        <dbReference type="ARBA" id="ARBA00006699"/>
    </source>
</evidence>
<feature type="compositionally biased region" description="Polar residues" evidence="3">
    <location>
        <begin position="715"/>
        <end position="733"/>
    </location>
</feature>
<feature type="compositionally biased region" description="Polar residues" evidence="3">
    <location>
        <begin position="578"/>
        <end position="588"/>
    </location>
</feature>
<comment type="caution">
    <text evidence="6">The sequence shown here is derived from an EMBL/GenBank/DDBJ whole genome shotgun (WGS) entry which is preliminary data.</text>
</comment>
<keyword evidence="2 6" id="KW-0456">Lyase</keyword>
<dbReference type="Gene3D" id="2.70.98.10">
    <property type="match status" value="1"/>
</dbReference>
<evidence type="ECO:0000256" key="2">
    <source>
        <dbReference type="ARBA" id="ARBA00023239"/>
    </source>
</evidence>
<feature type="compositionally biased region" description="Polar residues" evidence="3">
    <location>
        <begin position="355"/>
        <end position="368"/>
    </location>
</feature>
<feature type="compositionally biased region" description="Polar residues" evidence="3">
    <location>
        <begin position="535"/>
        <end position="548"/>
    </location>
</feature>
<keyword evidence="7" id="KW-1185">Reference proteome</keyword>
<dbReference type="InterPro" id="IPR038970">
    <property type="entry name" value="Lyase_8"/>
</dbReference>
<evidence type="ECO:0000259" key="4">
    <source>
        <dbReference type="Pfam" id="PF02278"/>
    </source>
</evidence>
<dbReference type="Pfam" id="PF02278">
    <property type="entry name" value="Lyase_8"/>
    <property type="match status" value="1"/>
</dbReference>
<dbReference type="PANTHER" id="PTHR38481">
    <property type="entry name" value="HYALURONATE LYASE"/>
    <property type="match status" value="1"/>
</dbReference>
<dbReference type="RefSeq" id="WP_261881162.1">
    <property type="nucleotide sequence ID" value="NZ_AP024893.1"/>
</dbReference>
<dbReference type="SUPFAM" id="SSF49863">
    <property type="entry name" value="Hyaluronate lyase-like, C-terminal domain"/>
    <property type="match status" value="1"/>
</dbReference>
<evidence type="ECO:0000256" key="3">
    <source>
        <dbReference type="SAM" id="MobiDB-lite"/>
    </source>
</evidence>
<gene>
    <name evidence="6" type="ORF">SBW85_06400</name>
</gene>
<feature type="domain" description="Polysaccharide lyase family 8 central" evidence="4">
    <location>
        <begin position="1171"/>
        <end position="1444"/>
    </location>
</feature>
<feature type="domain" description="Polysaccharide lyase family 8 C-terminal" evidence="5">
    <location>
        <begin position="1461"/>
        <end position="1532"/>
    </location>
</feature>
<dbReference type="Gene3D" id="2.60.220.10">
    <property type="entry name" value="Polysaccharide lyase family 8-like, C-terminal"/>
    <property type="match status" value="1"/>
</dbReference>
<feature type="compositionally biased region" description="Polar residues" evidence="3">
    <location>
        <begin position="511"/>
        <end position="526"/>
    </location>
</feature>
<dbReference type="InterPro" id="IPR004103">
    <property type="entry name" value="Lyase_8_C"/>
</dbReference>
<feature type="compositionally biased region" description="Polar residues" evidence="3">
    <location>
        <begin position="775"/>
        <end position="793"/>
    </location>
</feature>
<feature type="compositionally biased region" description="Polar residues" evidence="3">
    <location>
        <begin position="293"/>
        <end position="308"/>
    </location>
</feature>
<evidence type="ECO:0000313" key="7">
    <source>
        <dbReference type="Proteomes" id="UP001272325"/>
    </source>
</evidence>
<dbReference type="SUPFAM" id="SSF48230">
    <property type="entry name" value="Chondroitin AC/alginate lyase"/>
    <property type="match status" value="1"/>
</dbReference>
<protein>
    <submittedName>
        <fullName evidence="6">Polysaccharide lyase family 8 super-sandwich domain-containing protein</fullName>
    </submittedName>
</protein>
<feature type="compositionally biased region" description="Polar residues" evidence="3">
    <location>
        <begin position="655"/>
        <end position="691"/>
    </location>
</feature>
<dbReference type="InterPro" id="IPR011071">
    <property type="entry name" value="Lyase_8-like_C"/>
</dbReference>
<sequence length="1592" mass="169478">MKSLRLSIVAMSVGAIVGCGGEDSSGSDTKTKATVYQAEVADEHLQDALVWLDINNNYQLDAGEPNSYTDSTGKALLEVTAIYTVPQAHSLIASAIKDRTINKTTGEKVSKSYMMVAPAGVQRISPVSHLIYSKQKAEGYDFAQATTTVADIIDEVSEQDLVQFLNKQDNKKLQALSYSLSSMMPESETPLTHLQLVQSHPDLETAVAAFNDRSIKKLKAEFGHVSDENPIPVVVGQTVTTDVRRASDNKQSVETGLSVPNNQGSTPTTTTETSHPNQTEESVPVKVIIPTLEVTTRTDTQGTAQVPESNPLAPEQVLSPDQGAGEGTPSDGVTETGITGNSQPNETAPALDAVTTGTDTQGTAQVPESNPLAPEQVLSPDQGAGEGTPSDGVTETGITGNSQPNETAPALDAVTTGTDTQGTAQVPESNPQAPEQLLSPDQGAGEGTPSDGVPETGITGNSQPNETAPALDAVTTGTDTQGTAQVPESNPQAPEQLLSPDQGAGEGTPSDGVTETGITGNSQPNETAPALDAVTTGTNTQGTAQVPESNPLAPEQVLSPDQGAGEGTPSDGVPETGITGNNQPNETASALDAVTTGTNTQGSAQVPESNPQAPEQLLSPDQGAGEGTPSDGVPETGITGNNQPNETAPALDAVTTGTDTQGTAQVPESNPQVPEQLLSPDQGTGEGTSSDGVPETGITGNSQPNETASALDAVTTGTNTQGTAQVPESNPQAPEQLLSPDQGAGEGTPSDGVPETGITGNSQPNETAPALDAVTTGTDTQGTAQVPESNPQAPEQLLSPDQGAGEGTPSDGVPETEITGNSQPNETALALEPEKSGTVIEATTQNLPFNNAEAQPVQTPIVADIGTLLTIISDELVTAEEDSAFDQSKSLDVLASELIYGLQADGRWLDIEYDGTTSYRLSAEHHLERLQTIAAAFRKTNNQEYELLANKALNFWLITKPIMAGWWSEYGEFHALAQVAFLLGDGLREDLRLEVIQLLPTSVNTSEVGLPVLDHAMNIIYRGLLLNDALLVGNGLKAIERAIEALVVEGTEADWSTVLNKQFDSGKSTIEYFNVALSWAYSVKDLTWKFSDIAINNLTSMLLNGIRWFDRVNQLNESFSYNDEPISKSTIPTLATLNKVVDLNPTRLKEVQDYRSHLYYDRPSGESRFLHFWEDDYTETATDGYLFRVGMKSDRTVSILSHEEQYQPGFWARLGSAFLTLSGDEYRDILPLFDWTKVPGVTAPKYVPTGYSLSDALQNSSFVGGTGNGRFGISTMVMEVVIPREFVAMEEFYQPNGQVIVGGKYVGGTTKAKKSWFSFGKQVVALGAGISSTHDDVPVTTTLNQTLLDGEVTLGNQYGYAYLNHSGEPYHNINLSNWIHHDGVGYVFLDQLPRMVLMNQQSGRWSDIQPLASQNIIEKGVFTLFTYHGVKPTNSYYQYVILPNSTVHEVHEYRRNLPVLILQNSSSIQAVADVEKDIVGAVFFEPGELDVGLYHPNYSNYRVKVDRPSVVVLDNSSGLMEVAISTPGQAYSVVDLTVVRDGYSPITQQVVTPGKKELVGRSVNFVLSEGQDHNSITDSLAIEALNNKNYSQ</sequence>
<evidence type="ECO:0000313" key="6">
    <source>
        <dbReference type="EMBL" id="MDW6017407.1"/>
    </source>
</evidence>
<dbReference type="InterPro" id="IPR003159">
    <property type="entry name" value="Lyase_8_central_dom"/>
</dbReference>
<comment type="similarity">
    <text evidence="1">Belongs to the polysaccharide lyase 8 family.</text>
</comment>
<feature type="compositionally biased region" description="Polar residues" evidence="3">
    <location>
        <begin position="391"/>
        <end position="406"/>
    </location>
</feature>